<feature type="non-terminal residue" evidence="2">
    <location>
        <position position="1"/>
    </location>
</feature>
<keyword evidence="3" id="KW-1185">Reference proteome</keyword>
<proteinExistence type="predicted"/>
<accession>A0A5J9VHD1</accession>
<dbReference type="EMBL" id="RWGY01000009">
    <property type="protein sequence ID" value="TVU35128.1"/>
    <property type="molecule type" value="Genomic_DNA"/>
</dbReference>
<evidence type="ECO:0000313" key="3">
    <source>
        <dbReference type="Proteomes" id="UP000324897"/>
    </source>
</evidence>
<gene>
    <name evidence="2" type="ORF">EJB05_16999</name>
</gene>
<reference evidence="2 3" key="1">
    <citation type="journal article" date="2019" name="Sci. Rep.">
        <title>A high-quality genome of Eragrostis curvula grass provides insights into Poaceae evolution and supports new strategies to enhance forage quality.</title>
        <authorList>
            <person name="Carballo J."/>
            <person name="Santos B.A.C.M."/>
            <person name="Zappacosta D."/>
            <person name="Garbus I."/>
            <person name="Selva J.P."/>
            <person name="Gallo C.A."/>
            <person name="Diaz A."/>
            <person name="Albertini E."/>
            <person name="Caccamo M."/>
            <person name="Echenique V."/>
        </authorList>
    </citation>
    <scope>NUCLEOTIDE SEQUENCE [LARGE SCALE GENOMIC DNA]</scope>
    <source>
        <strain evidence="3">cv. Victoria</strain>
        <tissue evidence="2">Leaf</tissue>
    </source>
</reference>
<dbReference type="Gramene" id="TVU35128">
    <property type="protein sequence ID" value="TVU35128"/>
    <property type="gene ID" value="EJB05_16999"/>
</dbReference>
<dbReference type="AlphaFoldDB" id="A0A5J9VHD1"/>
<feature type="compositionally biased region" description="Low complexity" evidence="1">
    <location>
        <begin position="25"/>
        <end position="40"/>
    </location>
</feature>
<evidence type="ECO:0000256" key="1">
    <source>
        <dbReference type="SAM" id="MobiDB-lite"/>
    </source>
</evidence>
<dbReference type="Proteomes" id="UP000324897">
    <property type="component" value="Unassembled WGS sequence"/>
</dbReference>
<feature type="region of interest" description="Disordered" evidence="1">
    <location>
        <begin position="1"/>
        <end position="40"/>
    </location>
</feature>
<name>A0A5J9VHD1_9POAL</name>
<evidence type="ECO:0000313" key="2">
    <source>
        <dbReference type="EMBL" id="TVU35128.1"/>
    </source>
</evidence>
<sequence length="117" mass="12351">MAVACNNWLAKGGRRPRREPRPSLPQGGAPSPPGRSAASPDANCGVVLAAPCSALSAAHHVTNRAELMFCLEPMPIEPALLPFDLHVLAIGTGSAKRTNADGSQPIFFRFRGPEPEE</sequence>
<organism evidence="2 3">
    <name type="scientific">Eragrostis curvula</name>
    <name type="common">weeping love grass</name>
    <dbReference type="NCBI Taxonomy" id="38414"/>
    <lineage>
        <taxon>Eukaryota</taxon>
        <taxon>Viridiplantae</taxon>
        <taxon>Streptophyta</taxon>
        <taxon>Embryophyta</taxon>
        <taxon>Tracheophyta</taxon>
        <taxon>Spermatophyta</taxon>
        <taxon>Magnoliopsida</taxon>
        <taxon>Liliopsida</taxon>
        <taxon>Poales</taxon>
        <taxon>Poaceae</taxon>
        <taxon>PACMAD clade</taxon>
        <taxon>Chloridoideae</taxon>
        <taxon>Eragrostideae</taxon>
        <taxon>Eragrostidinae</taxon>
        <taxon>Eragrostis</taxon>
    </lineage>
</organism>
<protein>
    <submittedName>
        <fullName evidence="2">Uncharacterized protein</fullName>
    </submittedName>
</protein>
<comment type="caution">
    <text evidence="2">The sequence shown here is derived from an EMBL/GenBank/DDBJ whole genome shotgun (WGS) entry which is preliminary data.</text>
</comment>